<gene>
    <name evidence="2" type="ORF">GBAR_LOCUS10509</name>
</gene>
<accession>A0AA35RT51</accession>
<dbReference type="AlphaFoldDB" id="A0AA35RT51"/>
<keyword evidence="3" id="KW-1185">Reference proteome</keyword>
<proteinExistence type="predicted"/>
<evidence type="ECO:0000313" key="3">
    <source>
        <dbReference type="Proteomes" id="UP001174909"/>
    </source>
</evidence>
<dbReference type="Proteomes" id="UP001174909">
    <property type="component" value="Unassembled WGS sequence"/>
</dbReference>
<feature type="region of interest" description="Disordered" evidence="1">
    <location>
        <begin position="1"/>
        <end position="71"/>
    </location>
</feature>
<feature type="compositionally biased region" description="Basic residues" evidence="1">
    <location>
        <begin position="39"/>
        <end position="56"/>
    </location>
</feature>
<protein>
    <submittedName>
        <fullName evidence="2">Uncharacterized protein</fullName>
    </submittedName>
</protein>
<organism evidence="2 3">
    <name type="scientific">Geodia barretti</name>
    <name type="common">Barrett's horny sponge</name>
    <dbReference type="NCBI Taxonomy" id="519541"/>
    <lineage>
        <taxon>Eukaryota</taxon>
        <taxon>Metazoa</taxon>
        <taxon>Porifera</taxon>
        <taxon>Demospongiae</taxon>
        <taxon>Heteroscleromorpha</taxon>
        <taxon>Tetractinellida</taxon>
        <taxon>Astrophorina</taxon>
        <taxon>Geodiidae</taxon>
        <taxon>Geodia</taxon>
    </lineage>
</organism>
<feature type="compositionally biased region" description="Basic and acidic residues" evidence="1">
    <location>
        <begin position="22"/>
        <end position="38"/>
    </location>
</feature>
<reference evidence="2" key="1">
    <citation type="submission" date="2023-03" db="EMBL/GenBank/DDBJ databases">
        <authorList>
            <person name="Steffen K."/>
            <person name="Cardenas P."/>
        </authorList>
    </citation>
    <scope>NUCLEOTIDE SEQUENCE</scope>
</reference>
<comment type="caution">
    <text evidence="2">The sequence shown here is derived from an EMBL/GenBank/DDBJ whole genome shotgun (WGS) entry which is preliminary data.</text>
</comment>
<evidence type="ECO:0000256" key="1">
    <source>
        <dbReference type="SAM" id="MobiDB-lite"/>
    </source>
</evidence>
<name>A0AA35RT51_GEOBA</name>
<evidence type="ECO:0000313" key="2">
    <source>
        <dbReference type="EMBL" id="CAI8017263.1"/>
    </source>
</evidence>
<feature type="non-terminal residue" evidence="2">
    <location>
        <position position="71"/>
    </location>
</feature>
<sequence>MAEKADPPSSSPPPSPSANRWSRHEIPLSRREGEEVLARRVRRPRPRKPAPVRRRQSPTFSDLANRRQLEI</sequence>
<dbReference type="EMBL" id="CASHTH010001610">
    <property type="protein sequence ID" value="CAI8017263.1"/>
    <property type="molecule type" value="Genomic_DNA"/>
</dbReference>